<feature type="domain" description="Beta-Casp" evidence="6">
    <location>
        <begin position="301"/>
        <end position="456"/>
    </location>
</feature>
<dbReference type="RefSeq" id="XP_028480776.1">
    <property type="nucleotide sequence ID" value="XM_028616919.1"/>
</dbReference>
<dbReference type="InterPro" id="IPR001279">
    <property type="entry name" value="Metallo-B-lactamas"/>
</dbReference>
<feature type="region of interest" description="Disordered" evidence="5">
    <location>
        <begin position="851"/>
        <end position="885"/>
    </location>
</feature>
<feature type="region of interest" description="Disordered" evidence="5">
    <location>
        <begin position="802"/>
        <end position="828"/>
    </location>
</feature>
<name>A0A427YBW7_9TREE</name>
<dbReference type="EMBL" id="RSCE01000001">
    <property type="protein sequence ID" value="RSH88568.1"/>
    <property type="molecule type" value="Genomic_DNA"/>
</dbReference>
<dbReference type="Gene3D" id="3.60.15.10">
    <property type="entry name" value="Ribonuclease Z/Hydroxyacylglutathione hydrolase-like"/>
    <property type="match status" value="1"/>
</dbReference>
<dbReference type="InterPro" id="IPR035639">
    <property type="entry name" value="CPSF2_MBL"/>
</dbReference>
<dbReference type="InterPro" id="IPR027075">
    <property type="entry name" value="CPSF2"/>
</dbReference>
<dbReference type="Pfam" id="PF10996">
    <property type="entry name" value="Beta-Casp"/>
    <property type="match status" value="1"/>
</dbReference>
<dbReference type="AlphaFoldDB" id="A0A427YBW7"/>
<feature type="compositionally biased region" description="Acidic residues" evidence="5">
    <location>
        <begin position="530"/>
        <end position="545"/>
    </location>
</feature>
<dbReference type="STRING" id="105984.A0A427YBW7"/>
<dbReference type="PANTHER" id="PTHR45922">
    <property type="entry name" value="CLEAVAGE AND POLYADENYLATION SPECIFICITY FACTOR SUBUNIT 2"/>
    <property type="match status" value="1"/>
</dbReference>
<sequence>MRSQITETVTRRPAMIILTPLSSSAAESSTTEPVAYFLQLDDARILLDMGQRDYRASAEAGNWEYEEKIRELAPTLSLVLLSHSPTTYLGLYPYARAHWGLKCPVYATQPTVEMGRVVCLADAESWRSECPVPGVEGEELEVDDNGAVVLDKGKKPLRGPFVPTIEEIHEAFDWIKATRYNQPLHLGGDLSHLLLTPFPSGHVLGGTLFKIRSPTSGTVLYAVGMNHTGERHLDGMVTGQGGLAGYAEDIRRPDLLIVEGDRSQVVNPKRRDRETAILDIVTSTLQSGNSVLLPCDASPRLLELLVLLDQHWSFKLNPASKNSDWNYPLCLVSRTAQDMVSFARSLIEWMGGVVRESGTDDVVMDGRNKNKRKKRQPANALGSEYGALDFSHVKFFSTPDDLLKAFPEDRPKMVLAIPPAMSHGPSRVLFSSMAQVPGNVVLLTDRGEDDTLARDLFNRWEDQQDDSAKFGMGKIGEVKTLEGDLTIEMDSKVALTGAELEAFQEEERLKKEREAAHQAALDRSRRMLEADDLESDSDSDSEAGDGADGMDAITRTEGANAFAGDGEDVRTMSFDIFVKGQQMRTGRGAVGEMARFRMFPYIAKGRKVDSYGEGLDIGQWVRKGREIEEEGETEEVREAKRRKLEEEEKAKQAPEPPSKFVSANVTIDLHASIEYVDMDGLHDGQAIKTIIADLQPRKLVVVKSTEESTRALLEFFKSTASITTDVFYPSSNDVVRIGEHVQSYSLQLGDSISALLSGKWSKFEGYEVAMVDGKLAFATGSTVPTLEASSVQLPPLQPEVKVEEELPEPPAADPATETMVEEAQDEAAEAAANVIEEDGDVKPTVDEIKAADEPTKVADEEMEVDKPAEEEDDDDKTLSPAPAPAMSAAPVALPSSLFIGDLRLLTLKNRLAALSIPAEFAGEGMLVCGPGVLARSGSDGDEKKPSAGSIVAVRKLAEGQVVIEGAISATYFAVRKELYGSYAHVTTG</sequence>
<keyword evidence="3 4" id="KW-0539">Nucleus</keyword>
<feature type="compositionally biased region" description="Basic and acidic residues" evidence="5">
    <location>
        <begin position="851"/>
        <end position="867"/>
    </location>
</feature>
<organism evidence="7 8">
    <name type="scientific">Apiotrichum porosum</name>
    <dbReference type="NCBI Taxonomy" id="105984"/>
    <lineage>
        <taxon>Eukaryota</taxon>
        <taxon>Fungi</taxon>
        <taxon>Dikarya</taxon>
        <taxon>Basidiomycota</taxon>
        <taxon>Agaricomycotina</taxon>
        <taxon>Tremellomycetes</taxon>
        <taxon>Trichosporonales</taxon>
        <taxon>Trichosporonaceae</taxon>
        <taxon>Apiotrichum</taxon>
    </lineage>
</organism>
<evidence type="ECO:0000256" key="3">
    <source>
        <dbReference type="ARBA" id="ARBA00023242"/>
    </source>
</evidence>
<dbReference type="SUPFAM" id="SSF56281">
    <property type="entry name" value="Metallo-hydrolase/oxidoreductase"/>
    <property type="match status" value="1"/>
</dbReference>
<evidence type="ECO:0000256" key="5">
    <source>
        <dbReference type="SAM" id="MobiDB-lite"/>
    </source>
</evidence>
<dbReference type="SMART" id="SM01027">
    <property type="entry name" value="Beta-Casp"/>
    <property type="match status" value="1"/>
</dbReference>
<dbReference type="InterPro" id="IPR022712">
    <property type="entry name" value="Beta_Casp"/>
</dbReference>
<evidence type="ECO:0000313" key="8">
    <source>
        <dbReference type="Proteomes" id="UP000279236"/>
    </source>
</evidence>
<dbReference type="GeneID" id="39585656"/>
<evidence type="ECO:0000256" key="2">
    <source>
        <dbReference type="ARBA" id="ARBA00022664"/>
    </source>
</evidence>
<keyword evidence="8" id="KW-1185">Reference proteome</keyword>
<evidence type="ECO:0000256" key="1">
    <source>
        <dbReference type="ARBA" id="ARBA00004123"/>
    </source>
</evidence>
<feature type="region of interest" description="Disordered" evidence="5">
    <location>
        <begin position="627"/>
        <end position="658"/>
    </location>
</feature>
<comment type="subcellular location">
    <subcellularLocation>
        <location evidence="1 4">Nucleus</location>
    </subcellularLocation>
</comment>
<comment type="similarity">
    <text evidence="4">Belongs to the metallo-beta-lactamase superfamily. RNA-metabolizing metallo-beta-lactamase-like family. CPSF2/YSH1 subfamily.</text>
</comment>
<protein>
    <recommendedName>
        <fullName evidence="4">Cleavage and polyadenylation specificity factor subunit 2</fullName>
    </recommendedName>
    <alternativeName>
        <fullName evidence="4">Cleavage and polyadenylation specificity factor 100 kDa subunit</fullName>
    </alternativeName>
</protein>
<dbReference type="Proteomes" id="UP000279236">
    <property type="component" value="Unassembled WGS sequence"/>
</dbReference>
<dbReference type="GO" id="GO:0006398">
    <property type="term" value="P:mRNA 3'-end processing by stem-loop binding and cleavage"/>
    <property type="evidence" value="ECO:0007669"/>
    <property type="project" value="InterPro"/>
</dbReference>
<keyword evidence="4" id="KW-0694">RNA-binding</keyword>
<comment type="caution">
    <text evidence="7">The sequence shown here is derived from an EMBL/GenBank/DDBJ whole genome shotgun (WGS) entry which is preliminary data.</text>
</comment>
<dbReference type="InterPro" id="IPR025069">
    <property type="entry name" value="Cpsf2_C"/>
</dbReference>
<dbReference type="CDD" id="cd16293">
    <property type="entry name" value="CPSF2-like_MBL-fold"/>
    <property type="match status" value="1"/>
</dbReference>
<feature type="compositionally biased region" description="Basic and acidic residues" evidence="5">
    <location>
        <begin position="509"/>
        <end position="529"/>
    </location>
</feature>
<dbReference type="Pfam" id="PF16661">
    <property type="entry name" value="Lactamase_B_6"/>
    <property type="match status" value="1"/>
</dbReference>
<dbReference type="OrthoDB" id="64353at2759"/>
<evidence type="ECO:0000256" key="4">
    <source>
        <dbReference type="RuleBase" id="RU365006"/>
    </source>
</evidence>
<feature type="region of interest" description="Disordered" evidence="5">
    <location>
        <begin position="509"/>
        <end position="552"/>
    </location>
</feature>
<evidence type="ECO:0000259" key="6">
    <source>
        <dbReference type="SMART" id="SM01027"/>
    </source>
</evidence>
<dbReference type="Pfam" id="PF13299">
    <property type="entry name" value="CPSF100_C"/>
    <property type="match status" value="1"/>
</dbReference>
<reference evidence="7 8" key="1">
    <citation type="submission" date="2018-11" db="EMBL/GenBank/DDBJ databases">
        <title>Genome sequence of Apiotrichum porosum DSM 27194.</title>
        <authorList>
            <person name="Aliyu H."/>
            <person name="Gorte O."/>
            <person name="Ochsenreither K."/>
        </authorList>
    </citation>
    <scope>NUCLEOTIDE SEQUENCE [LARGE SCALE GENOMIC DNA]</scope>
    <source>
        <strain evidence="7 8">DSM 27194</strain>
    </source>
</reference>
<feature type="compositionally biased region" description="Basic and acidic residues" evidence="5">
    <location>
        <begin position="634"/>
        <end position="652"/>
    </location>
</feature>
<accession>A0A427YBW7</accession>
<dbReference type="InterPro" id="IPR036866">
    <property type="entry name" value="RibonucZ/Hydroxyglut_hydro"/>
</dbReference>
<evidence type="ECO:0000313" key="7">
    <source>
        <dbReference type="EMBL" id="RSH88568.1"/>
    </source>
</evidence>
<feature type="compositionally biased region" description="Acidic residues" evidence="5">
    <location>
        <begin position="819"/>
        <end position="828"/>
    </location>
</feature>
<gene>
    <name evidence="7" type="ORF">EHS24_001113</name>
</gene>
<keyword evidence="2 4" id="KW-0507">mRNA processing</keyword>
<dbReference type="GO" id="GO:0005847">
    <property type="term" value="C:mRNA cleavage and polyadenylation specificity factor complex"/>
    <property type="evidence" value="ECO:0007669"/>
    <property type="project" value="InterPro"/>
</dbReference>
<dbReference type="PANTHER" id="PTHR45922:SF1">
    <property type="entry name" value="CLEAVAGE AND POLYADENYLATION SPECIFICITY FACTOR SUBUNIT 2"/>
    <property type="match status" value="1"/>
</dbReference>
<proteinExistence type="inferred from homology"/>
<dbReference type="GO" id="GO:0003723">
    <property type="term" value="F:RNA binding"/>
    <property type="evidence" value="ECO:0007669"/>
    <property type="project" value="UniProtKB-KW"/>
</dbReference>